<sequence length="512" mass="57482">MSTEFTQFIGPLRNSSLTELLTFAFSLLLALGITKAIYNVFLHPLAPLPGPKLYAMSPIPISLSRAQGWVPYKFAELHEKYGPIVRVGPDEVSCAGPSDFKEVYGPRYGKGGPLTRDPRNAMSKDTFGVPSMFQADVQEHAKVRRQLNPAFSEKASREQEPLVMRYIDSMIEKLGDASARGESVDVEKYTMWATFDIQGDLVFGEDVFKCIEKEQWHPWIRISMTYFTSGVYMHALNDISPWALWIWQKFFTPKSIADAQSYHLRTTLELVDKRMAAGKTDHPDYMSFIASESKAGEMLTKEQMYANAQMLVTAGSETVATASATTLFLLLKNPDAMERAKQEIRSAFASAQDITATAVTQLPYLLAAIDESMRIWPPVATSFNPRAVTSGGCTVDGYFIPEGACIGIHNHVVGRSEEYFRNAKKFVPERWLGDERYVSDARELFQPFSSGPLNCIGLTMGRMETRVILAKLIYNFDVELMPESDNWLTNQKNYIAWHKPPLIVKLSPVRGA</sequence>
<name>A0ACB9Z770_9PEZI</name>
<gene>
    <name evidence="1" type="ORF">F4820DRAFT_226169</name>
</gene>
<keyword evidence="2" id="KW-1185">Reference proteome</keyword>
<protein>
    <submittedName>
        <fullName evidence="1">Benzoate 4-monooxygenase cytochrome P450</fullName>
    </submittedName>
</protein>
<proteinExistence type="predicted"/>
<organism evidence="1 2">
    <name type="scientific">Hypoxylon rubiginosum</name>
    <dbReference type="NCBI Taxonomy" id="110542"/>
    <lineage>
        <taxon>Eukaryota</taxon>
        <taxon>Fungi</taxon>
        <taxon>Dikarya</taxon>
        <taxon>Ascomycota</taxon>
        <taxon>Pezizomycotina</taxon>
        <taxon>Sordariomycetes</taxon>
        <taxon>Xylariomycetidae</taxon>
        <taxon>Xylariales</taxon>
        <taxon>Hypoxylaceae</taxon>
        <taxon>Hypoxylon</taxon>
    </lineage>
</organism>
<comment type="caution">
    <text evidence="1">The sequence shown here is derived from an EMBL/GenBank/DDBJ whole genome shotgun (WGS) entry which is preliminary data.</text>
</comment>
<accession>A0ACB9Z770</accession>
<evidence type="ECO:0000313" key="1">
    <source>
        <dbReference type="EMBL" id="KAI4867191.1"/>
    </source>
</evidence>
<dbReference type="EMBL" id="MU393450">
    <property type="protein sequence ID" value="KAI4867191.1"/>
    <property type="molecule type" value="Genomic_DNA"/>
</dbReference>
<evidence type="ECO:0000313" key="2">
    <source>
        <dbReference type="Proteomes" id="UP001497700"/>
    </source>
</evidence>
<dbReference type="Proteomes" id="UP001497700">
    <property type="component" value="Unassembled WGS sequence"/>
</dbReference>
<reference evidence="1 2" key="1">
    <citation type="journal article" date="2022" name="New Phytol.">
        <title>Ecological generalism drives hyperdiversity of secondary metabolite gene clusters in xylarialean endophytes.</title>
        <authorList>
            <person name="Franco M.E.E."/>
            <person name="Wisecaver J.H."/>
            <person name="Arnold A.E."/>
            <person name="Ju Y.M."/>
            <person name="Slot J.C."/>
            <person name="Ahrendt S."/>
            <person name="Moore L.P."/>
            <person name="Eastman K.E."/>
            <person name="Scott K."/>
            <person name="Konkel Z."/>
            <person name="Mondo S.J."/>
            <person name="Kuo A."/>
            <person name="Hayes R.D."/>
            <person name="Haridas S."/>
            <person name="Andreopoulos B."/>
            <person name="Riley R."/>
            <person name="LaButti K."/>
            <person name="Pangilinan J."/>
            <person name="Lipzen A."/>
            <person name="Amirebrahimi M."/>
            <person name="Yan J."/>
            <person name="Adam C."/>
            <person name="Keymanesh K."/>
            <person name="Ng V."/>
            <person name="Louie K."/>
            <person name="Northen T."/>
            <person name="Drula E."/>
            <person name="Henrissat B."/>
            <person name="Hsieh H.M."/>
            <person name="Youens-Clark K."/>
            <person name="Lutzoni F."/>
            <person name="Miadlikowska J."/>
            <person name="Eastwood D.C."/>
            <person name="Hamelin R.C."/>
            <person name="Grigoriev I.V."/>
            <person name="U'Ren J.M."/>
        </authorList>
    </citation>
    <scope>NUCLEOTIDE SEQUENCE [LARGE SCALE GENOMIC DNA]</scope>
    <source>
        <strain evidence="1 2">CBS 119005</strain>
    </source>
</reference>